<feature type="transmembrane region" description="Helical" evidence="1">
    <location>
        <begin position="76"/>
        <end position="96"/>
    </location>
</feature>
<dbReference type="EC" id="1.8.5.3" evidence="2"/>
<keyword evidence="1" id="KW-0472">Membrane</keyword>
<evidence type="ECO:0000313" key="2">
    <source>
        <dbReference type="EMBL" id="MEQ3362173.1"/>
    </source>
</evidence>
<comment type="caution">
    <text evidence="2">The sequence shown here is derived from an EMBL/GenBank/DDBJ whole genome shotgun (WGS) entry which is preliminary data.</text>
</comment>
<keyword evidence="3" id="KW-1185">Reference proteome</keyword>
<keyword evidence="2" id="KW-0560">Oxidoreductase</keyword>
<protein>
    <submittedName>
        <fullName evidence="2">DmsC/YnfH family molybdoenzyme membrane anchor subunit</fullName>
        <ecNumber evidence="2">1.8.5.3</ecNumber>
    </submittedName>
</protein>
<evidence type="ECO:0000256" key="1">
    <source>
        <dbReference type="SAM" id="Phobius"/>
    </source>
</evidence>
<feature type="transmembrane region" description="Helical" evidence="1">
    <location>
        <begin position="231"/>
        <end position="256"/>
    </location>
</feature>
<feature type="transmembrane region" description="Helical" evidence="1">
    <location>
        <begin position="6"/>
        <end position="26"/>
    </location>
</feature>
<dbReference type="PANTHER" id="PTHR38095:SF2">
    <property type="entry name" value="ANAEROBIC DIMETHYL SULFOXIDE REDUCTASE CHAIN C"/>
    <property type="match status" value="1"/>
</dbReference>
<dbReference type="GO" id="GO:0016491">
    <property type="term" value="F:oxidoreductase activity"/>
    <property type="evidence" value="ECO:0007669"/>
    <property type="project" value="UniProtKB-KW"/>
</dbReference>
<feature type="transmembrane region" description="Helical" evidence="1">
    <location>
        <begin position="140"/>
        <end position="160"/>
    </location>
</feature>
<evidence type="ECO:0000313" key="3">
    <source>
        <dbReference type="Proteomes" id="UP001487305"/>
    </source>
</evidence>
<dbReference type="PANTHER" id="PTHR38095">
    <property type="entry name" value="ANAEROBIC DIMETHYL SULFOXIDE REDUCTASE CHAIN YNFH"/>
    <property type="match status" value="1"/>
</dbReference>
<dbReference type="RefSeq" id="WP_349227211.1">
    <property type="nucleotide sequence ID" value="NZ_DBFADM010000053.1"/>
</dbReference>
<dbReference type="Proteomes" id="UP001487305">
    <property type="component" value="Unassembled WGS sequence"/>
</dbReference>
<sequence length="266" mass="27585">MSIQWSLVLFTALTGLAGWLFACVLISEWTNRAERTRFIAMLSGLVLMAVGGFASVLHLSHPENMLAALSHPTSGIFIEAVLVGISALCAIVYLVLHARKASDTVRKVFLVISAIAGVALSFMAGSSYMMSSCPAWDTPLLPLGYLGTALAMGSLAYLALVGARGSKEDASFFAKVALAGSLVGVVLAALYVFMVPEVLNAAGSWAIAAVVGNLAAAVCAGVAMKKPESATALAAVGCVLALGAGMAFRCAMWLSMVPINDFFNMI</sequence>
<proteinExistence type="predicted"/>
<feature type="transmembrane region" description="Helical" evidence="1">
    <location>
        <begin position="38"/>
        <end position="56"/>
    </location>
</feature>
<organism evidence="2 3">
    <name type="scientific">Raoultibacter massiliensis</name>
    <dbReference type="NCBI Taxonomy" id="1852371"/>
    <lineage>
        <taxon>Bacteria</taxon>
        <taxon>Bacillati</taxon>
        <taxon>Actinomycetota</taxon>
        <taxon>Coriobacteriia</taxon>
        <taxon>Eggerthellales</taxon>
        <taxon>Eggerthellaceae</taxon>
        <taxon>Raoultibacter</taxon>
    </lineage>
</organism>
<feature type="transmembrane region" description="Helical" evidence="1">
    <location>
        <begin position="172"/>
        <end position="193"/>
    </location>
</feature>
<dbReference type="InterPro" id="IPR007059">
    <property type="entry name" value="DmsC"/>
</dbReference>
<gene>
    <name evidence="2" type="ORF">AAA083_04180</name>
</gene>
<feature type="transmembrane region" description="Helical" evidence="1">
    <location>
        <begin position="205"/>
        <end position="224"/>
    </location>
</feature>
<keyword evidence="1" id="KW-1133">Transmembrane helix</keyword>
<dbReference type="EMBL" id="JBBNOP010000003">
    <property type="protein sequence ID" value="MEQ3362173.1"/>
    <property type="molecule type" value="Genomic_DNA"/>
</dbReference>
<keyword evidence="1" id="KW-0812">Transmembrane</keyword>
<reference evidence="2 3" key="1">
    <citation type="submission" date="2024-04" db="EMBL/GenBank/DDBJ databases">
        <title>Human intestinal bacterial collection.</title>
        <authorList>
            <person name="Pauvert C."/>
            <person name="Hitch T.C.A."/>
            <person name="Clavel T."/>
        </authorList>
    </citation>
    <scope>NUCLEOTIDE SEQUENCE [LARGE SCALE GENOMIC DNA]</scope>
    <source>
        <strain evidence="2 3">CLA-KB-H42</strain>
    </source>
</reference>
<dbReference type="Pfam" id="PF04976">
    <property type="entry name" value="DmsC"/>
    <property type="match status" value="1"/>
</dbReference>
<accession>A0ABV1JAS5</accession>
<name>A0ABV1JAS5_9ACTN</name>
<feature type="transmembrane region" description="Helical" evidence="1">
    <location>
        <begin position="108"/>
        <end position="128"/>
    </location>
</feature>